<evidence type="ECO:0000313" key="3">
    <source>
        <dbReference type="Proteomes" id="UP001054945"/>
    </source>
</evidence>
<dbReference type="Proteomes" id="UP001054945">
    <property type="component" value="Unassembled WGS sequence"/>
</dbReference>
<name>A0AAV4P3M9_CAEEX</name>
<reference evidence="2 3" key="1">
    <citation type="submission" date="2021-06" db="EMBL/GenBank/DDBJ databases">
        <title>Caerostris extrusa draft genome.</title>
        <authorList>
            <person name="Kono N."/>
            <person name="Arakawa K."/>
        </authorList>
    </citation>
    <scope>NUCLEOTIDE SEQUENCE [LARGE SCALE GENOMIC DNA]</scope>
</reference>
<organism evidence="2 3">
    <name type="scientific">Caerostris extrusa</name>
    <name type="common">Bark spider</name>
    <name type="synonym">Caerostris bankana</name>
    <dbReference type="NCBI Taxonomy" id="172846"/>
    <lineage>
        <taxon>Eukaryota</taxon>
        <taxon>Metazoa</taxon>
        <taxon>Ecdysozoa</taxon>
        <taxon>Arthropoda</taxon>
        <taxon>Chelicerata</taxon>
        <taxon>Arachnida</taxon>
        <taxon>Araneae</taxon>
        <taxon>Araneomorphae</taxon>
        <taxon>Entelegynae</taxon>
        <taxon>Araneoidea</taxon>
        <taxon>Araneidae</taxon>
        <taxon>Caerostris</taxon>
    </lineage>
</organism>
<dbReference type="EMBL" id="BPLR01003944">
    <property type="protein sequence ID" value="GIX90524.1"/>
    <property type="molecule type" value="Genomic_DNA"/>
</dbReference>
<protein>
    <submittedName>
        <fullName evidence="2">Uncharacterized protein</fullName>
    </submittedName>
</protein>
<feature type="region of interest" description="Disordered" evidence="1">
    <location>
        <begin position="25"/>
        <end position="46"/>
    </location>
</feature>
<gene>
    <name evidence="2" type="ORF">CEXT_128111</name>
</gene>
<dbReference type="AlphaFoldDB" id="A0AAV4P3M9"/>
<proteinExistence type="predicted"/>
<evidence type="ECO:0000313" key="2">
    <source>
        <dbReference type="EMBL" id="GIX90524.1"/>
    </source>
</evidence>
<comment type="caution">
    <text evidence="2">The sequence shown here is derived from an EMBL/GenBank/DDBJ whole genome shotgun (WGS) entry which is preliminary data.</text>
</comment>
<sequence>MSGNDGFHAWGVCPETFRKMEYTDPGWENLSRSGGGEGRSREGARKGGGLKIAVAVAVGVLNPHAEPPLLAEEFVGFTGT</sequence>
<evidence type="ECO:0000256" key="1">
    <source>
        <dbReference type="SAM" id="MobiDB-lite"/>
    </source>
</evidence>
<accession>A0AAV4P3M9</accession>
<keyword evidence="3" id="KW-1185">Reference proteome</keyword>